<keyword evidence="2" id="KW-0680">Restriction system</keyword>
<dbReference type="Proteomes" id="UP000199444">
    <property type="component" value="Unassembled WGS sequence"/>
</dbReference>
<feature type="domain" description="Type I restriction modification DNA specificity" evidence="4">
    <location>
        <begin position="219"/>
        <end position="393"/>
    </location>
</feature>
<evidence type="ECO:0000256" key="2">
    <source>
        <dbReference type="ARBA" id="ARBA00022747"/>
    </source>
</evidence>
<evidence type="ECO:0000256" key="1">
    <source>
        <dbReference type="ARBA" id="ARBA00010923"/>
    </source>
</evidence>
<reference evidence="5 6" key="1">
    <citation type="submission" date="2016-10" db="EMBL/GenBank/DDBJ databases">
        <authorList>
            <person name="de Groot N.N."/>
        </authorList>
    </citation>
    <scope>NUCLEOTIDE SEQUENCE [LARGE SCALE GENOMIC DNA]</scope>
    <source>
        <strain evidence="5 6">CGMCC 1.10449</strain>
    </source>
</reference>
<dbReference type="STRING" id="553311.SAMN05216231_2638"/>
<gene>
    <name evidence="5" type="ORF">SAMN05216231_2638</name>
</gene>
<dbReference type="PANTHER" id="PTHR30408">
    <property type="entry name" value="TYPE-1 RESTRICTION ENZYME ECOKI SPECIFICITY PROTEIN"/>
    <property type="match status" value="1"/>
</dbReference>
<evidence type="ECO:0000313" key="6">
    <source>
        <dbReference type="Proteomes" id="UP000199444"/>
    </source>
</evidence>
<dbReference type="CDD" id="cd17285">
    <property type="entry name" value="RMtype1_S_Csp16704I_TRD2-CR2_like"/>
    <property type="match status" value="1"/>
</dbReference>
<sequence>MFNAPHGWQVRCFSDFLTEVTSKNKESHPYEPLSVTQGNGVILQSQKYKRRIASEDTKNYKLAPMGSFVMNPNYLNFGAIGIQDKIEMGVVSSIYGVFVNDKTIDTDYLSYLLRSRKMINEYNRFANGGCAVVNTGELHGMHVRLTVPIQEFLTIKWPFPSLREQQKIAAILSSADQSIEKTEQIIKQTEKVKKGLMQQLLTKGVAHKKFKKTPIGELPEEWEVKSLEDVVRKIVGGGTPSRKIQEFYRGNIPWVTVKDLKGKYIDSAIESITKEGVKNSSANLIPANNVVVATRMAIGKAFKNTVDVAINQDLKALFPNENVIIPDFLLWVYLNQSENIERLGTGTTVKGIRLETLKEIQLGVPTIDEQIKITNILQTYEKKINGESKKLSGLKHVKKGLMQQLLTGKVRVPIDDEEVVET</sequence>
<evidence type="ECO:0000256" key="3">
    <source>
        <dbReference type="ARBA" id="ARBA00023125"/>
    </source>
</evidence>
<dbReference type="Pfam" id="PF01420">
    <property type="entry name" value="Methylase_S"/>
    <property type="match status" value="2"/>
</dbReference>
<proteinExistence type="inferred from homology"/>
<keyword evidence="6" id="KW-1185">Reference proteome</keyword>
<evidence type="ECO:0000259" key="4">
    <source>
        <dbReference type="Pfam" id="PF01420"/>
    </source>
</evidence>
<name>A0A1H1DYH8_9BACI</name>
<dbReference type="InterPro" id="IPR044946">
    <property type="entry name" value="Restrct_endonuc_typeI_TRD_sf"/>
</dbReference>
<dbReference type="EMBL" id="FNKD01000003">
    <property type="protein sequence ID" value="SDQ81497.1"/>
    <property type="molecule type" value="Genomic_DNA"/>
</dbReference>
<feature type="domain" description="Type I restriction modification DNA specificity" evidence="4">
    <location>
        <begin position="7"/>
        <end position="188"/>
    </location>
</feature>
<dbReference type="SUPFAM" id="SSF116734">
    <property type="entry name" value="DNA methylase specificity domain"/>
    <property type="match status" value="2"/>
</dbReference>
<comment type="similarity">
    <text evidence="1">Belongs to the type-I restriction system S methylase family.</text>
</comment>
<dbReference type="GO" id="GO:0003677">
    <property type="term" value="F:DNA binding"/>
    <property type="evidence" value="ECO:0007669"/>
    <property type="project" value="UniProtKB-KW"/>
</dbReference>
<dbReference type="InterPro" id="IPR052021">
    <property type="entry name" value="Type-I_RS_S_subunit"/>
</dbReference>
<dbReference type="RefSeq" id="WP_092493443.1">
    <property type="nucleotide sequence ID" value="NZ_FNKD01000003.1"/>
</dbReference>
<keyword evidence="3" id="KW-0238">DNA-binding</keyword>
<protein>
    <submittedName>
        <fullName evidence="5">Type I restriction enzyme, S subunit</fullName>
    </submittedName>
</protein>
<dbReference type="AlphaFoldDB" id="A0A1H1DYH8"/>
<dbReference type="InterPro" id="IPR000055">
    <property type="entry name" value="Restrct_endonuc_typeI_TRD"/>
</dbReference>
<organism evidence="5 6">
    <name type="scientific">Virgibacillus salinus</name>
    <dbReference type="NCBI Taxonomy" id="553311"/>
    <lineage>
        <taxon>Bacteria</taxon>
        <taxon>Bacillati</taxon>
        <taxon>Bacillota</taxon>
        <taxon>Bacilli</taxon>
        <taxon>Bacillales</taxon>
        <taxon>Bacillaceae</taxon>
        <taxon>Virgibacillus</taxon>
    </lineage>
</organism>
<accession>A0A1H1DYH8</accession>
<dbReference type="Gene3D" id="1.10.287.1120">
    <property type="entry name" value="Bipartite methylase S protein"/>
    <property type="match status" value="1"/>
</dbReference>
<dbReference type="GO" id="GO:0009307">
    <property type="term" value="P:DNA restriction-modification system"/>
    <property type="evidence" value="ECO:0007669"/>
    <property type="project" value="UniProtKB-KW"/>
</dbReference>
<evidence type="ECO:0000313" key="5">
    <source>
        <dbReference type="EMBL" id="SDQ81497.1"/>
    </source>
</evidence>
<dbReference type="Gene3D" id="3.90.220.20">
    <property type="entry name" value="DNA methylase specificity domains"/>
    <property type="match status" value="2"/>
</dbReference>
<dbReference type="PANTHER" id="PTHR30408:SF12">
    <property type="entry name" value="TYPE I RESTRICTION ENZYME MJAVIII SPECIFICITY SUBUNIT"/>
    <property type="match status" value="1"/>
</dbReference>